<keyword evidence="4" id="KW-0720">Serine protease</keyword>
<evidence type="ECO:0000259" key="5">
    <source>
        <dbReference type="Pfam" id="PF01343"/>
    </source>
</evidence>
<dbReference type="InterPro" id="IPR047272">
    <property type="entry name" value="S49_SppA_C"/>
</dbReference>
<dbReference type="Gene3D" id="3.90.226.10">
    <property type="entry name" value="2-enoyl-CoA Hydratase, Chain A, domain 1"/>
    <property type="match status" value="1"/>
</dbReference>
<dbReference type="GO" id="GO:0008236">
    <property type="term" value="F:serine-type peptidase activity"/>
    <property type="evidence" value="ECO:0007669"/>
    <property type="project" value="UniProtKB-KW"/>
</dbReference>
<proteinExistence type="inferred from homology"/>
<gene>
    <name evidence="6" type="ORF">Rumeso_03278</name>
</gene>
<evidence type="ECO:0000313" key="6">
    <source>
        <dbReference type="EMBL" id="EYD75182.1"/>
    </source>
</evidence>
<protein>
    <submittedName>
        <fullName evidence="6">Peptidase, family S49</fullName>
    </submittedName>
</protein>
<dbReference type="PANTHER" id="PTHR42987:SF8">
    <property type="entry name" value="PROTEINASE"/>
    <property type="match status" value="1"/>
</dbReference>
<dbReference type="SUPFAM" id="SSF52096">
    <property type="entry name" value="ClpP/crotonase"/>
    <property type="match status" value="1"/>
</dbReference>
<dbReference type="STRING" id="442562.Rumeso_03278"/>
<comment type="similarity">
    <text evidence="1">Belongs to the peptidase S49 family.</text>
</comment>
<dbReference type="PATRIC" id="fig|442562.3.peg.3224"/>
<comment type="caution">
    <text evidence="6">The sequence shown here is derived from an EMBL/GenBank/DDBJ whole genome shotgun (WGS) entry which is preliminary data.</text>
</comment>
<dbReference type="Gene3D" id="6.20.330.10">
    <property type="match status" value="1"/>
</dbReference>
<dbReference type="GO" id="GO:0006508">
    <property type="term" value="P:proteolysis"/>
    <property type="evidence" value="ECO:0007669"/>
    <property type="project" value="UniProtKB-KW"/>
</dbReference>
<reference evidence="6 7" key="1">
    <citation type="submission" date="2013-02" db="EMBL/GenBank/DDBJ databases">
        <authorList>
            <person name="Fiebig A."/>
            <person name="Goeker M."/>
            <person name="Klenk H.-P.P."/>
        </authorList>
    </citation>
    <scope>NUCLEOTIDE SEQUENCE [LARGE SCALE GENOMIC DNA]</scope>
    <source>
        <strain evidence="6 7">DSM 19309</strain>
    </source>
</reference>
<dbReference type="AlphaFoldDB" id="A0A017HL12"/>
<dbReference type="InterPro" id="IPR002142">
    <property type="entry name" value="Peptidase_S49"/>
</dbReference>
<evidence type="ECO:0000256" key="2">
    <source>
        <dbReference type="ARBA" id="ARBA00022670"/>
    </source>
</evidence>
<evidence type="ECO:0000256" key="4">
    <source>
        <dbReference type="ARBA" id="ARBA00022825"/>
    </source>
</evidence>
<dbReference type="EMBL" id="AOSK01000091">
    <property type="protein sequence ID" value="EYD75182.1"/>
    <property type="molecule type" value="Genomic_DNA"/>
</dbReference>
<keyword evidence="3" id="KW-0378">Hydrolase</keyword>
<dbReference type="PANTHER" id="PTHR42987">
    <property type="entry name" value="PEPTIDASE S49"/>
    <property type="match status" value="1"/>
</dbReference>
<organism evidence="6 7">
    <name type="scientific">Rubellimicrobium mesophilum DSM 19309</name>
    <dbReference type="NCBI Taxonomy" id="442562"/>
    <lineage>
        <taxon>Bacteria</taxon>
        <taxon>Pseudomonadati</taxon>
        <taxon>Pseudomonadota</taxon>
        <taxon>Alphaproteobacteria</taxon>
        <taxon>Rhodobacterales</taxon>
        <taxon>Roseobacteraceae</taxon>
        <taxon>Rubellimicrobium</taxon>
    </lineage>
</organism>
<evidence type="ECO:0000256" key="3">
    <source>
        <dbReference type="ARBA" id="ARBA00022801"/>
    </source>
</evidence>
<sequence>MRTMQSLPDLLRLKRRPTVSVLRLQGAIGMGARSLTDAGLAPAIEAAFKAKPVAVALQINSPGGSPVQSSLIAGRIRRLAEEKRVPVLAFVEDVAASGGYWLATAADEIWCDPGSMLGSIGVISAGFGFQDLIARLGVERRVHTAGRSKSLLDPFRPEKPEDVERLDRWLSQLHDVFIAQVRGRRGSKLKDDPDLFTGEVWIGERAVSQGLADGIGHIGPVLRSRFGEKVRVRRYGQRRSLLSRFGLSLAEEAAGLVEERAAFARFGL</sequence>
<accession>A0A017HL12</accession>
<keyword evidence="7" id="KW-1185">Reference proteome</keyword>
<dbReference type="CDD" id="cd07023">
    <property type="entry name" value="S49_Sppa_N_C"/>
    <property type="match status" value="1"/>
</dbReference>
<name>A0A017HL12_9RHOB</name>
<feature type="domain" description="Peptidase S49" evidence="5">
    <location>
        <begin position="82"/>
        <end position="219"/>
    </location>
</feature>
<keyword evidence="2" id="KW-0645">Protease</keyword>
<dbReference type="InterPro" id="IPR029045">
    <property type="entry name" value="ClpP/crotonase-like_dom_sf"/>
</dbReference>
<dbReference type="HOGENOM" id="CLU_046540_1_0_5"/>
<dbReference type="Proteomes" id="UP000019666">
    <property type="component" value="Unassembled WGS sequence"/>
</dbReference>
<evidence type="ECO:0000313" key="7">
    <source>
        <dbReference type="Proteomes" id="UP000019666"/>
    </source>
</evidence>
<dbReference type="Pfam" id="PF01343">
    <property type="entry name" value="Peptidase_S49"/>
    <property type="match status" value="1"/>
</dbReference>
<evidence type="ECO:0000256" key="1">
    <source>
        <dbReference type="ARBA" id="ARBA00008683"/>
    </source>
</evidence>